<name>A0ABT5C843_9BACT</name>
<dbReference type="InterPro" id="IPR036188">
    <property type="entry name" value="FAD/NAD-bd_sf"/>
</dbReference>
<keyword evidence="1" id="KW-0560">Oxidoreductase</keyword>
<dbReference type="InterPro" id="IPR050493">
    <property type="entry name" value="FAD-dep_Monooxygenase_BioMet"/>
</dbReference>
<evidence type="ECO:0000256" key="1">
    <source>
        <dbReference type="ARBA" id="ARBA00023002"/>
    </source>
</evidence>
<dbReference type="EMBL" id="JAQNDK010000004">
    <property type="protein sequence ID" value="MDC0682607.1"/>
    <property type="molecule type" value="Genomic_DNA"/>
</dbReference>
<protein>
    <submittedName>
        <fullName evidence="5">FAD-dependent monooxygenase</fullName>
    </submittedName>
</protein>
<dbReference type="Pfam" id="PF01494">
    <property type="entry name" value="FAD_binding_3"/>
    <property type="match status" value="1"/>
</dbReference>
<evidence type="ECO:0000313" key="6">
    <source>
        <dbReference type="Proteomes" id="UP001217485"/>
    </source>
</evidence>
<evidence type="ECO:0000256" key="2">
    <source>
        <dbReference type="ARBA" id="ARBA00023033"/>
    </source>
</evidence>
<dbReference type="PANTHER" id="PTHR13789:SF309">
    <property type="entry name" value="PUTATIVE (AFU_ORTHOLOGUE AFUA_6G14510)-RELATED"/>
    <property type="match status" value="1"/>
</dbReference>
<dbReference type="Proteomes" id="UP001217485">
    <property type="component" value="Unassembled WGS sequence"/>
</dbReference>
<evidence type="ECO:0000256" key="3">
    <source>
        <dbReference type="SAM" id="MobiDB-lite"/>
    </source>
</evidence>
<keyword evidence="2 5" id="KW-0503">Monooxygenase</keyword>
<keyword evidence="6" id="KW-1185">Reference proteome</keyword>
<feature type="region of interest" description="Disordered" evidence="3">
    <location>
        <begin position="383"/>
        <end position="402"/>
    </location>
</feature>
<evidence type="ECO:0000313" key="5">
    <source>
        <dbReference type="EMBL" id="MDC0682607.1"/>
    </source>
</evidence>
<dbReference type="Gene3D" id="3.50.50.60">
    <property type="entry name" value="FAD/NAD(P)-binding domain"/>
    <property type="match status" value="1"/>
</dbReference>
<accession>A0ABT5C843</accession>
<reference evidence="5 6" key="1">
    <citation type="submission" date="2023-01" db="EMBL/GenBank/DDBJ databases">
        <title>Minimal conservation of predation-associated metabolite biosynthetic gene clusters underscores biosynthetic potential of Myxococcota including descriptions for ten novel species: Archangium lansinium sp. nov., Myxococcus landrumus sp. nov., Nannocystis bai.</title>
        <authorList>
            <person name="Ahearne A."/>
            <person name="Stevens C."/>
            <person name="Dowd S."/>
        </authorList>
    </citation>
    <scope>NUCLEOTIDE SEQUENCE [LARGE SCALE GENOMIC DNA]</scope>
    <source>
        <strain evidence="5 6">WIWO2</strain>
    </source>
</reference>
<dbReference type="GO" id="GO:0004497">
    <property type="term" value="F:monooxygenase activity"/>
    <property type="evidence" value="ECO:0007669"/>
    <property type="project" value="UniProtKB-KW"/>
</dbReference>
<comment type="caution">
    <text evidence="5">The sequence shown here is derived from an EMBL/GenBank/DDBJ whole genome shotgun (WGS) entry which is preliminary data.</text>
</comment>
<dbReference type="InterPro" id="IPR002938">
    <property type="entry name" value="FAD-bd"/>
</dbReference>
<feature type="domain" description="FAD-binding" evidence="4">
    <location>
        <begin position="3"/>
        <end position="321"/>
    </location>
</feature>
<dbReference type="PANTHER" id="PTHR13789">
    <property type="entry name" value="MONOOXYGENASE"/>
    <property type="match status" value="1"/>
</dbReference>
<evidence type="ECO:0000259" key="4">
    <source>
        <dbReference type="Pfam" id="PF01494"/>
    </source>
</evidence>
<organism evidence="5 6">
    <name type="scientific">Sorangium atrum</name>
    <dbReference type="NCBI Taxonomy" id="2995308"/>
    <lineage>
        <taxon>Bacteria</taxon>
        <taxon>Pseudomonadati</taxon>
        <taxon>Myxococcota</taxon>
        <taxon>Polyangia</taxon>
        <taxon>Polyangiales</taxon>
        <taxon>Polyangiaceae</taxon>
        <taxon>Sorangium</taxon>
    </lineage>
</organism>
<dbReference type="RefSeq" id="WP_272100687.1">
    <property type="nucleotide sequence ID" value="NZ_JAQNDK010000004.1"/>
</dbReference>
<dbReference type="PRINTS" id="PR00420">
    <property type="entry name" value="RNGMNOXGNASE"/>
</dbReference>
<dbReference type="SUPFAM" id="SSF51905">
    <property type="entry name" value="FAD/NAD(P)-binding domain"/>
    <property type="match status" value="1"/>
</dbReference>
<proteinExistence type="predicted"/>
<gene>
    <name evidence="5" type="ORF">POL72_33070</name>
</gene>
<sequence length="402" mass="43057">MLRIAILGGGIAGLGAAISLAGRGFDVEVFERHAAPTDIGAGIVCWPNASFVLQELGLLDSVAGLAGRPTRMRRVSWTGEELGALDIRKLDELMGSPSLSVLRRELQAALLSRVDGLGVRVRYGHAADRIEPSAAGPASVHFANGATVAADVILGADGRMRSVARAFVHGDNRPRYQGFVNWLGTFESDRAVFSESQIEVMDCWGVGVRFGVVPVSRSKAYWAGAAACPEARGKEPADYRAELRALFRGWPSPIPELIEETPSERMNKIYVHDHDPIDTWHRDNVLLIGDAAHAALPTSGQGASQALEDAWHLAECLSSAASLEEAFTAFTKRRHAKNAAINAGARDLARSLFATDPALCEARDRRSKATDYEAMVQGMARGWSSGLPMSGRPGAPSARPQA</sequence>